<proteinExistence type="predicted"/>
<organism evidence="4 5">
    <name type="scientific">Halarchaeum acidiphilum MH1-52-1</name>
    <dbReference type="NCBI Taxonomy" id="1261545"/>
    <lineage>
        <taxon>Archaea</taxon>
        <taxon>Methanobacteriati</taxon>
        <taxon>Methanobacteriota</taxon>
        <taxon>Stenosarchaea group</taxon>
        <taxon>Halobacteria</taxon>
        <taxon>Halobacteriales</taxon>
        <taxon>Halobacteriaceae</taxon>
    </lineage>
</organism>
<evidence type="ECO:0000313" key="5">
    <source>
        <dbReference type="Proteomes" id="UP000016986"/>
    </source>
</evidence>
<protein>
    <submittedName>
        <fullName evidence="4">Thioredoxin reductase</fullName>
    </submittedName>
</protein>
<accession>U2YU46</accession>
<evidence type="ECO:0000256" key="1">
    <source>
        <dbReference type="ARBA" id="ARBA00022630"/>
    </source>
</evidence>
<dbReference type="InterPro" id="IPR050097">
    <property type="entry name" value="Ferredoxin-NADP_redctase_2"/>
</dbReference>
<gene>
    <name evidence="4" type="ORF">MBEHAL_1290</name>
</gene>
<feature type="domain" description="FAD/NAD(P)-binding" evidence="3">
    <location>
        <begin position="9"/>
        <end position="125"/>
    </location>
</feature>
<dbReference type="RefSeq" id="WP_021780126.1">
    <property type="nucleotide sequence ID" value="NZ_BATA01000025.1"/>
</dbReference>
<comment type="caution">
    <text evidence="4">The sequence shown here is derived from an EMBL/GenBank/DDBJ whole genome shotgun (WGS) entry which is preliminary data.</text>
</comment>
<evidence type="ECO:0000256" key="2">
    <source>
        <dbReference type="ARBA" id="ARBA00023002"/>
    </source>
</evidence>
<reference evidence="4 5" key="1">
    <citation type="submission" date="2013-09" db="EMBL/GenBank/DDBJ databases">
        <title>Whole genome sequencing of Halarchaeum acidiphilum strain MH1-52-1.</title>
        <authorList>
            <person name="Shimane Y."/>
            <person name="Minegishi H."/>
            <person name="Nishi S."/>
            <person name="Echigo A."/>
            <person name="Shuto A."/>
            <person name="Konishi M."/>
            <person name="Ito T."/>
            <person name="Ohkuma M."/>
            <person name="Ohta Y."/>
            <person name="Nagano Y."/>
            <person name="Tsubouchi T."/>
            <person name="Mori K."/>
            <person name="Usui K."/>
            <person name="Kamekura M."/>
            <person name="Usami R."/>
            <person name="Takaki Y."/>
            <person name="Hatada Y."/>
        </authorList>
    </citation>
    <scope>NUCLEOTIDE SEQUENCE [LARGE SCALE GENOMIC DNA]</scope>
    <source>
        <strain evidence="4 5">JCM 16109</strain>
    </source>
</reference>
<name>U2YU46_9EURY</name>
<dbReference type="eggNOG" id="arCOG01301">
    <property type="taxonomic scope" value="Archaea"/>
</dbReference>
<dbReference type="AlphaFoldDB" id="U2YU46"/>
<dbReference type="Pfam" id="PF07992">
    <property type="entry name" value="Pyr_redox_2"/>
    <property type="match status" value="1"/>
</dbReference>
<dbReference type="PANTHER" id="PTHR48105">
    <property type="entry name" value="THIOREDOXIN REDUCTASE 1-RELATED-RELATED"/>
    <property type="match status" value="1"/>
</dbReference>
<dbReference type="Gene3D" id="3.50.50.60">
    <property type="entry name" value="FAD/NAD(P)-binding domain"/>
    <property type="match status" value="1"/>
</dbReference>
<dbReference type="InterPro" id="IPR023753">
    <property type="entry name" value="FAD/NAD-binding_dom"/>
</dbReference>
<keyword evidence="5" id="KW-1185">Reference proteome</keyword>
<keyword evidence="2" id="KW-0560">Oxidoreductase</keyword>
<dbReference type="EMBL" id="BATA01000025">
    <property type="protein sequence ID" value="GAD52530.1"/>
    <property type="molecule type" value="Genomic_DNA"/>
</dbReference>
<dbReference type="Proteomes" id="UP000016986">
    <property type="component" value="Unassembled WGS sequence"/>
</dbReference>
<evidence type="ECO:0000313" key="4">
    <source>
        <dbReference type="EMBL" id="GAD52530.1"/>
    </source>
</evidence>
<dbReference type="PRINTS" id="PR00469">
    <property type="entry name" value="PNDRDTASEII"/>
</dbReference>
<keyword evidence="1" id="KW-0285">Flavoprotein</keyword>
<dbReference type="GO" id="GO:0016491">
    <property type="term" value="F:oxidoreductase activity"/>
    <property type="evidence" value="ECO:0007669"/>
    <property type="project" value="UniProtKB-KW"/>
</dbReference>
<sequence>MSDGARNAYDVVVVGGGPAGCSAAVFTARYGLDTAVFDRGNASLQRCAYLENYPGFPAGIDIETFYDLLHDHVAEAGADLVSDMVESVDVADTDDTADATGIDDGFVIETADGRAVTARYVVAATRYDADYLRPIGDADAMFETHEHDGETHEHFDRSYPDGDGRTSTDGVYVASPTSMADAQVVMAAGQGARTARALLADARRDRGYPDAVADHYDWVRRESALAGEWAERDRWREWFAERAPADLDLDDERVVELREREIDRRFDAYRDADEIEARAERGQKRLLEHVDDEYILEAAREIEAERESGGES</sequence>
<dbReference type="SUPFAM" id="SSF51905">
    <property type="entry name" value="FAD/NAD(P)-binding domain"/>
    <property type="match status" value="1"/>
</dbReference>
<evidence type="ECO:0000259" key="3">
    <source>
        <dbReference type="Pfam" id="PF07992"/>
    </source>
</evidence>
<dbReference type="InterPro" id="IPR036188">
    <property type="entry name" value="FAD/NAD-bd_sf"/>
</dbReference>
<dbReference type="OrthoDB" id="214187at2157"/>